<evidence type="ECO:0000313" key="3">
    <source>
        <dbReference type="Proteomes" id="UP000324222"/>
    </source>
</evidence>
<evidence type="ECO:0000256" key="1">
    <source>
        <dbReference type="SAM" id="SignalP"/>
    </source>
</evidence>
<dbReference type="Proteomes" id="UP000324222">
    <property type="component" value="Unassembled WGS sequence"/>
</dbReference>
<name>A0A5B7GYQ0_PORTR</name>
<reference evidence="2 3" key="1">
    <citation type="submission" date="2019-05" db="EMBL/GenBank/DDBJ databases">
        <title>Another draft genome of Portunus trituberculatus and its Hox gene families provides insights of decapod evolution.</title>
        <authorList>
            <person name="Jeong J.-H."/>
            <person name="Song I."/>
            <person name="Kim S."/>
            <person name="Choi T."/>
            <person name="Kim D."/>
            <person name="Ryu S."/>
            <person name="Kim W."/>
        </authorList>
    </citation>
    <scope>NUCLEOTIDE SEQUENCE [LARGE SCALE GENOMIC DNA]</scope>
    <source>
        <tissue evidence="2">Muscle</tissue>
    </source>
</reference>
<dbReference type="EMBL" id="VSRR010021488">
    <property type="protein sequence ID" value="MPC63982.1"/>
    <property type="molecule type" value="Genomic_DNA"/>
</dbReference>
<comment type="caution">
    <text evidence="2">The sequence shown here is derived from an EMBL/GenBank/DDBJ whole genome shotgun (WGS) entry which is preliminary data.</text>
</comment>
<gene>
    <name evidence="2" type="ORF">E2C01_058091</name>
</gene>
<feature type="signal peptide" evidence="1">
    <location>
        <begin position="1"/>
        <end position="40"/>
    </location>
</feature>
<sequence>MYGSVSYVAYRSRRLPASLPPSLLLFLLIRFLLLLGSPQASPPTLSSSTPRLFFLYVFNYIPVYPSVTSQHLTLVSPQQAARNQAGGTGGVGNESVLAEVPQGACQVLVRLVLVYKRHSDYTGIGTGGSRRVDLSGVGDTRARLWCGV</sequence>
<evidence type="ECO:0000313" key="2">
    <source>
        <dbReference type="EMBL" id="MPC63982.1"/>
    </source>
</evidence>
<accession>A0A5B7GYQ0</accession>
<dbReference type="AlphaFoldDB" id="A0A5B7GYQ0"/>
<feature type="chain" id="PRO_5022780959" evidence="1">
    <location>
        <begin position="41"/>
        <end position="148"/>
    </location>
</feature>
<organism evidence="2 3">
    <name type="scientific">Portunus trituberculatus</name>
    <name type="common">Swimming crab</name>
    <name type="synonym">Neptunus trituberculatus</name>
    <dbReference type="NCBI Taxonomy" id="210409"/>
    <lineage>
        <taxon>Eukaryota</taxon>
        <taxon>Metazoa</taxon>
        <taxon>Ecdysozoa</taxon>
        <taxon>Arthropoda</taxon>
        <taxon>Crustacea</taxon>
        <taxon>Multicrustacea</taxon>
        <taxon>Malacostraca</taxon>
        <taxon>Eumalacostraca</taxon>
        <taxon>Eucarida</taxon>
        <taxon>Decapoda</taxon>
        <taxon>Pleocyemata</taxon>
        <taxon>Brachyura</taxon>
        <taxon>Eubrachyura</taxon>
        <taxon>Portunoidea</taxon>
        <taxon>Portunidae</taxon>
        <taxon>Portuninae</taxon>
        <taxon>Portunus</taxon>
    </lineage>
</organism>
<keyword evidence="1" id="KW-0732">Signal</keyword>
<protein>
    <submittedName>
        <fullName evidence="2">Uncharacterized protein</fullName>
    </submittedName>
</protein>
<proteinExistence type="predicted"/>
<keyword evidence="3" id="KW-1185">Reference proteome</keyword>